<dbReference type="EMBL" id="JBHRYC010000010">
    <property type="protein sequence ID" value="MFC3636002.1"/>
    <property type="molecule type" value="Genomic_DNA"/>
</dbReference>
<keyword evidence="2" id="KW-1185">Reference proteome</keyword>
<protein>
    <submittedName>
        <fullName evidence="1">Uncharacterized protein</fullName>
    </submittedName>
</protein>
<dbReference type="Proteomes" id="UP001595704">
    <property type="component" value="Unassembled WGS sequence"/>
</dbReference>
<evidence type="ECO:0000313" key="1">
    <source>
        <dbReference type="EMBL" id="MFC3636002.1"/>
    </source>
</evidence>
<comment type="caution">
    <text evidence="1">The sequence shown here is derived from an EMBL/GenBank/DDBJ whole genome shotgun (WGS) entry which is preliminary data.</text>
</comment>
<accession>A0ABV7UC31</accession>
<evidence type="ECO:0000313" key="2">
    <source>
        <dbReference type="Proteomes" id="UP001595704"/>
    </source>
</evidence>
<organism evidence="1 2">
    <name type="scientific">Camelimonas fluminis</name>
    <dbReference type="NCBI Taxonomy" id="1576911"/>
    <lineage>
        <taxon>Bacteria</taxon>
        <taxon>Pseudomonadati</taxon>
        <taxon>Pseudomonadota</taxon>
        <taxon>Alphaproteobacteria</taxon>
        <taxon>Hyphomicrobiales</taxon>
        <taxon>Chelatococcaceae</taxon>
        <taxon>Camelimonas</taxon>
    </lineage>
</organism>
<dbReference type="RefSeq" id="WP_191321601.1">
    <property type="nucleotide sequence ID" value="NZ_BNCG01000181.1"/>
</dbReference>
<proteinExistence type="predicted"/>
<sequence>MNTPIDTGGIDWNVLEPETGILLFSQPSVADPYRYITKLQIDRRLWDSAGFTTNARESLYADFDGDVLKIARDGTRRVKRREATSKGVVVEIPNLGYLNVGSVKVGVGNGSLLLRGEALI</sequence>
<gene>
    <name evidence="1" type="ORF">ACFONL_01165</name>
</gene>
<name>A0ABV7UC31_9HYPH</name>
<reference evidence="2" key="1">
    <citation type="journal article" date="2019" name="Int. J. Syst. Evol. Microbiol.">
        <title>The Global Catalogue of Microorganisms (GCM) 10K type strain sequencing project: providing services to taxonomists for standard genome sequencing and annotation.</title>
        <authorList>
            <consortium name="The Broad Institute Genomics Platform"/>
            <consortium name="The Broad Institute Genome Sequencing Center for Infectious Disease"/>
            <person name="Wu L."/>
            <person name="Ma J."/>
        </authorList>
    </citation>
    <scope>NUCLEOTIDE SEQUENCE [LARGE SCALE GENOMIC DNA]</scope>
    <source>
        <strain evidence="2">KCTC 42282</strain>
    </source>
</reference>